<evidence type="ECO:0000256" key="8">
    <source>
        <dbReference type="ARBA" id="ARBA00038120"/>
    </source>
</evidence>
<name>A0ABQ6JHI8_9ACTN</name>
<evidence type="ECO:0000256" key="6">
    <source>
        <dbReference type="ARBA" id="ARBA00037281"/>
    </source>
</evidence>
<comment type="pathway">
    <text evidence="7">Carotenoid biosynthesis; staphyloxanthin biosynthesis; staphyloxanthin from farnesyl diphosphate: step 4/5.</text>
</comment>
<evidence type="ECO:0000256" key="1">
    <source>
        <dbReference type="ARBA" id="ARBA00004236"/>
    </source>
</evidence>
<evidence type="ECO:0000256" key="9">
    <source>
        <dbReference type="ARBA" id="ARBA00040345"/>
    </source>
</evidence>
<dbReference type="GO" id="GO:0016740">
    <property type="term" value="F:transferase activity"/>
    <property type="evidence" value="ECO:0007669"/>
    <property type="project" value="UniProtKB-KW"/>
</dbReference>
<comment type="caution">
    <text evidence="11">The sequence shown here is derived from an EMBL/GenBank/DDBJ whole genome shotgun (WGS) entry which is preliminary data.</text>
</comment>
<keyword evidence="3" id="KW-0328">Glycosyltransferase</keyword>
<evidence type="ECO:0000256" key="7">
    <source>
        <dbReference type="ARBA" id="ARBA00037904"/>
    </source>
</evidence>
<dbReference type="Proteomes" id="UP001157017">
    <property type="component" value="Unassembled WGS sequence"/>
</dbReference>
<keyword evidence="12" id="KW-1185">Reference proteome</keyword>
<dbReference type="Gene3D" id="3.90.550.10">
    <property type="entry name" value="Spore Coat Polysaccharide Biosynthesis Protein SpsA, Chain A"/>
    <property type="match status" value="1"/>
</dbReference>
<evidence type="ECO:0000256" key="5">
    <source>
        <dbReference type="ARBA" id="ARBA00023136"/>
    </source>
</evidence>
<dbReference type="PANTHER" id="PTHR43646">
    <property type="entry name" value="GLYCOSYLTRANSFERASE"/>
    <property type="match status" value="1"/>
</dbReference>
<dbReference type="PANTHER" id="PTHR43646:SF2">
    <property type="entry name" value="GLYCOSYLTRANSFERASE 2-LIKE DOMAIN-CONTAINING PROTEIN"/>
    <property type="match status" value="1"/>
</dbReference>
<sequence>MSTIEAVAVVVPARDEEALLPDCLESVRVAAGAVDVPVVTVVALDSCVDDTAAVVARAGAIGVPLRSGRVGAARAAGTRAALDALAGVAPQRVWVASTDADSRVPAGWLRHHLALAAAGADLVLGVVEPPDDGGLLDVVRTWRRAYARLVRPDGHEHVHAANLGVRASAYLAAGGWADVAAHEDRLLAQAVAALPGRRVVTTVGAPVATSARVLARAPHGLAADLRALAAERPLGA</sequence>
<dbReference type="InterPro" id="IPR029044">
    <property type="entry name" value="Nucleotide-diphossugar_trans"/>
</dbReference>
<reference evidence="12" key="1">
    <citation type="journal article" date="2019" name="Int. J. Syst. Evol. Microbiol.">
        <title>The Global Catalogue of Microorganisms (GCM) 10K type strain sequencing project: providing services to taxonomists for standard genome sequencing and annotation.</title>
        <authorList>
            <consortium name="The Broad Institute Genomics Platform"/>
            <consortium name="The Broad Institute Genome Sequencing Center for Infectious Disease"/>
            <person name="Wu L."/>
            <person name="Ma J."/>
        </authorList>
    </citation>
    <scope>NUCLEOTIDE SEQUENCE [LARGE SCALE GENOMIC DNA]</scope>
    <source>
        <strain evidence="12">NBRC 108730</strain>
    </source>
</reference>
<comment type="subcellular location">
    <subcellularLocation>
        <location evidence="1">Cell membrane</location>
    </subcellularLocation>
</comment>
<dbReference type="EMBL" id="BSUZ01000001">
    <property type="protein sequence ID" value="GMA87668.1"/>
    <property type="molecule type" value="Genomic_DNA"/>
</dbReference>
<comment type="similarity">
    <text evidence="8">Belongs to the glycosyltransferase 2 family. CrtQ subfamily.</text>
</comment>
<evidence type="ECO:0000313" key="11">
    <source>
        <dbReference type="EMBL" id="GMA87668.1"/>
    </source>
</evidence>
<comment type="function">
    <text evidence="6">Catalyzes the glycosylation of 4,4'-diaponeurosporenoate, i.e. the esterification of glucose at the C1'' position with the carboxyl group of 4,4'-diaponeurosporenic acid, to form glycosyl-4,4'-diaponeurosporenoate. This is a step in the biosynthesis of staphyloxanthin, an orange pigment present in most staphylococci strains.</text>
</comment>
<keyword evidence="5" id="KW-0472">Membrane</keyword>
<evidence type="ECO:0000256" key="4">
    <source>
        <dbReference type="ARBA" id="ARBA00022679"/>
    </source>
</evidence>
<dbReference type="InterPro" id="IPR001173">
    <property type="entry name" value="Glyco_trans_2-like"/>
</dbReference>
<accession>A0ABQ6JHI8</accession>
<keyword evidence="2" id="KW-1003">Cell membrane</keyword>
<evidence type="ECO:0000256" key="3">
    <source>
        <dbReference type="ARBA" id="ARBA00022676"/>
    </source>
</evidence>
<evidence type="ECO:0000313" key="12">
    <source>
        <dbReference type="Proteomes" id="UP001157017"/>
    </source>
</evidence>
<evidence type="ECO:0000259" key="10">
    <source>
        <dbReference type="Pfam" id="PF00535"/>
    </source>
</evidence>
<gene>
    <name evidence="11" type="primary">gtrB</name>
    <name evidence="11" type="ORF">GCM10025868_29180</name>
</gene>
<organism evidence="11 12">
    <name type="scientific">Angustibacter aerolatus</name>
    <dbReference type="NCBI Taxonomy" id="1162965"/>
    <lineage>
        <taxon>Bacteria</taxon>
        <taxon>Bacillati</taxon>
        <taxon>Actinomycetota</taxon>
        <taxon>Actinomycetes</taxon>
        <taxon>Kineosporiales</taxon>
        <taxon>Kineosporiaceae</taxon>
    </lineage>
</organism>
<feature type="domain" description="Glycosyltransferase 2-like" evidence="10">
    <location>
        <begin position="9"/>
        <end position="141"/>
    </location>
</feature>
<protein>
    <recommendedName>
        <fullName evidence="9">4,4'-diaponeurosporenoate glycosyltransferase</fullName>
    </recommendedName>
</protein>
<dbReference type="Pfam" id="PF00535">
    <property type="entry name" value="Glycos_transf_2"/>
    <property type="match status" value="1"/>
</dbReference>
<proteinExistence type="inferred from homology"/>
<evidence type="ECO:0000256" key="2">
    <source>
        <dbReference type="ARBA" id="ARBA00022475"/>
    </source>
</evidence>
<keyword evidence="4 11" id="KW-0808">Transferase</keyword>
<dbReference type="SUPFAM" id="SSF53448">
    <property type="entry name" value="Nucleotide-diphospho-sugar transferases"/>
    <property type="match status" value="1"/>
</dbReference>